<comment type="caution">
    <text evidence="2">The sequence shown here is derived from an EMBL/GenBank/DDBJ whole genome shotgun (WGS) entry which is preliminary data.</text>
</comment>
<dbReference type="Proteomes" id="UP000177622">
    <property type="component" value="Unassembled WGS sequence"/>
</dbReference>
<sequence>MACEPSKAQVQQYLEKQVDFQTDCFELLRYHNTYPEIEWRDKDGPGTTATRWSEKAQLKLVNRLSFSETGKTQFPPPNTRLCDELVYLATKSLNFGERALWYPYDFNKKGDINPNRVSSGAAPIIWAHGLPFFPVYKGYYILCGREHAICIGWLINEYHRNVTKNHPVWSVGAVIAPESAARAPHTIDRQMRLHQPHGTDFNIRYRGKPVARDVVSADHHHCAVLPHLNRFIQVCPLWMFPGYNVRCGPVNAHAETTTVKRGFFVSKGLGDKYLSLVRPYANIFSDQPGESVESTSKDTSDSGNLDDSSDNVKSQELEAKEQGNDQALASPAETPMADTSMVETSSRREIRTPASEEVKVITQTTSEDSMEQIVIQQPGTDIANGETTNLPSAVEQISGDIIMDQPEPQVGFQSFPTDDVRMT</sequence>
<organism evidence="2 3">
    <name type="scientific">Penicillium arizonense</name>
    <dbReference type="NCBI Taxonomy" id="1835702"/>
    <lineage>
        <taxon>Eukaryota</taxon>
        <taxon>Fungi</taxon>
        <taxon>Dikarya</taxon>
        <taxon>Ascomycota</taxon>
        <taxon>Pezizomycotina</taxon>
        <taxon>Eurotiomycetes</taxon>
        <taxon>Eurotiomycetidae</taxon>
        <taxon>Eurotiales</taxon>
        <taxon>Aspergillaceae</taxon>
        <taxon>Penicillium</taxon>
    </lineage>
</organism>
<dbReference type="EMBL" id="LXJU01000001">
    <property type="protein sequence ID" value="OGE57756.1"/>
    <property type="molecule type" value="Genomic_DNA"/>
</dbReference>
<accession>A0A1F5LXJ0</accession>
<feature type="region of interest" description="Disordered" evidence="1">
    <location>
        <begin position="285"/>
        <end position="351"/>
    </location>
</feature>
<keyword evidence="3" id="KW-1185">Reference proteome</keyword>
<feature type="compositionally biased region" description="Basic and acidic residues" evidence="1">
    <location>
        <begin position="313"/>
        <end position="323"/>
    </location>
</feature>
<evidence type="ECO:0000313" key="2">
    <source>
        <dbReference type="EMBL" id="OGE57756.1"/>
    </source>
</evidence>
<evidence type="ECO:0000313" key="3">
    <source>
        <dbReference type="Proteomes" id="UP000177622"/>
    </source>
</evidence>
<reference evidence="2 3" key="1">
    <citation type="journal article" date="2016" name="Sci. Rep.">
        <title>Penicillium arizonense, a new, genome sequenced fungal species, reveals a high chemical diversity in secreted metabolites.</title>
        <authorList>
            <person name="Grijseels S."/>
            <person name="Nielsen J.C."/>
            <person name="Randelovic M."/>
            <person name="Nielsen J."/>
            <person name="Nielsen K.F."/>
            <person name="Workman M."/>
            <person name="Frisvad J.C."/>
        </authorList>
    </citation>
    <scope>NUCLEOTIDE SEQUENCE [LARGE SCALE GENOMIC DNA]</scope>
    <source>
        <strain evidence="2 3">CBS 141311</strain>
    </source>
</reference>
<evidence type="ECO:0000256" key="1">
    <source>
        <dbReference type="SAM" id="MobiDB-lite"/>
    </source>
</evidence>
<proteinExistence type="predicted"/>
<dbReference type="RefSeq" id="XP_022493179.1">
    <property type="nucleotide sequence ID" value="XM_022626627.1"/>
</dbReference>
<protein>
    <submittedName>
        <fullName evidence="2">Uncharacterized protein</fullName>
    </submittedName>
</protein>
<dbReference type="STRING" id="1835702.A0A1F5LXJ0"/>
<dbReference type="GeneID" id="34571361"/>
<gene>
    <name evidence="2" type="ORF">PENARI_c001G06318</name>
</gene>
<dbReference type="AlphaFoldDB" id="A0A1F5LXJ0"/>
<dbReference type="OrthoDB" id="4471998at2759"/>
<name>A0A1F5LXJ0_PENAI</name>